<evidence type="ECO:0000256" key="6">
    <source>
        <dbReference type="ARBA" id="ARBA00022592"/>
    </source>
</evidence>
<gene>
    <name evidence="8" type="ORF">S01H1_19052</name>
</gene>
<dbReference type="Gene3D" id="1.20.58.220">
    <property type="entry name" value="Phosphate transport system protein phou homolog 2, domain 2"/>
    <property type="match status" value="1"/>
</dbReference>
<dbReference type="GO" id="GO:0005737">
    <property type="term" value="C:cytoplasm"/>
    <property type="evidence" value="ECO:0007669"/>
    <property type="project" value="UniProtKB-SubCell"/>
</dbReference>
<keyword evidence="4" id="KW-0813">Transport</keyword>
<dbReference type="GO" id="GO:0030643">
    <property type="term" value="P:intracellular phosphate ion homeostasis"/>
    <property type="evidence" value="ECO:0007669"/>
    <property type="project" value="InterPro"/>
</dbReference>
<dbReference type="SUPFAM" id="SSF109755">
    <property type="entry name" value="PhoU-like"/>
    <property type="match status" value="1"/>
</dbReference>
<keyword evidence="5" id="KW-0963">Cytoplasm</keyword>
<feature type="domain" description="PhoU" evidence="7">
    <location>
        <begin position="82"/>
        <end position="167"/>
    </location>
</feature>
<evidence type="ECO:0000259" key="7">
    <source>
        <dbReference type="Pfam" id="PF01895"/>
    </source>
</evidence>
<comment type="similarity">
    <text evidence="2">Belongs to the PhoU family.</text>
</comment>
<evidence type="ECO:0000256" key="4">
    <source>
        <dbReference type="ARBA" id="ARBA00022448"/>
    </source>
</evidence>
<feature type="non-terminal residue" evidence="8">
    <location>
        <position position="1"/>
    </location>
</feature>
<dbReference type="GO" id="GO:0006817">
    <property type="term" value="P:phosphate ion transport"/>
    <property type="evidence" value="ECO:0007669"/>
    <property type="project" value="UniProtKB-KW"/>
</dbReference>
<reference evidence="8" key="1">
    <citation type="journal article" date="2014" name="Front. Microbiol.">
        <title>High frequency of phylogenetically diverse reductive dehalogenase-homologous genes in deep subseafloor sedimentary metagenomes.</title>
        <authorList>
            <person name="Kawai M."/>
            <person name="Futagami T."/>
            <person name="Toyoda A."/>
            <person name="Takaki Y."/>
            <person name="Nishi S."/>
            <person name="Hori S."/>
            <person name="Arai W."/>
            <person name="Tsubouchi T."/>
            <person name="Morono Y."/>
            <person name="Uchiyama I."/>
            <person name="Ito T."/>
            <person name="Fujiyama A."/>
            <person name="Inagaki F."/>
            <person name="Takami H."/>
        </authorList>
    </citation>
    <scope>NUCLEOTIDE SEQUENCE</scope>
    <source>
        <strain evidence="8">Expedition CK06-06</strain>
    </source>
</reference>
<evidence type="ECO:0000313" key="8">
    <source>
        <dbReference type="EMBL" id="GAF91451.1"/>
    </source>
</evidence>
<comment type="caution">
    <text evidence="8">The sequence shown here is derived from an EMBL/GenBank/DDBJ whole genome shotgun (WGS) entry which is preliminary data.</text>
</comment>
<evidence type="ECO:0000256" key="3">
    <source>
        <dbReference type="ARBA" id="ARBA00011738"/>
    </source>
</evidence>
<dbReference type="AlphaFoldDB" id="X0TWB9"/>
<dbReference type="GO" id="GO:0045936">
    <property type="term" value="P:negative regulation of phosphate metabolic process"/>
    <property type="evidence" value="ECO:0007669"/>
    <property type="project" value="InterPro"/>
</dbReference>
<organism evidence="8">
    <name type="scientific">marine sediment metagenome</name>
    <dbReference type="NCBI Taxonomy" id="412755"/>
    <lineage>
        <taxon>unclassified sequences</taxon>
        <taxon>metagenomes</taxon>
        <taxon>ecological metagenomes</taxon>
    </lineage>
</organism>
<comment type="subcellular location">
    <subcellularLocation>
        <location evidence="1">Cytoplasm</location>
    </subcellularLocation>
</comment>
<dbReference type="FunFam" id="1.20.58.220:FF:000004">
    <property type="entry name" value="Phosphate-specific transport system accessory protein PhoU"/>
    <property type="match status" value="1"/>
</dbReference>
<comment type="subunit">
    <text evidence="3">Homodimer.</text>
</comment>
<name>X0TWB9_9ZZZZ</name>
<dbReference type="InterPro" id="IPR028366">
    <property type="entry name" value="PhoU"/>
</dbReference>
<protein>
    <recommendedName>
        <fullName evidence="7">PhoU domain-containing protein</fullName>
    </recommendedName>
</protein>
<dbReference type="PANTHER" id="PTHR42930:SF3">
    <property type="entry name" value="PHOSPHATE-SPECIFIC TRANSPORT SYSTEM ACCESSORY PROTEIN PHOU"/>
    <property type="match status" value="1"/>
</dbReference>
<dbReference type="PIRSF" id="PIRSF003107">
    <property type="entry name" value="PhoU"/>
    <property type="match status" value="1"/>
</dbReference>
<dbReference type="InterPro" id="IPR026022">
    <property type="entry name" value="PhoU_dom"/>
</dbReference>
<feature type="domain" description="PhoU" evidence="7">
    <location>
        <begin position="4"/>
        <end position="66"/>
    </location>
</feature>
<accession>X0TWB9</accession>
<evidence type="ECO:0000256" key="5">
    <source>
        <dbReference type="ARBA" id="ARBA00022490"/>
    </source>
</evidence>
<evidence type="ECO:0000256" key="2">
    <source>
        <dbReference type="ARBA" id="ARBA00008107"/>
    </source>
</evidence>
<dbReference type="NCBIfam" id="TIGR02135">
    <property type="entry name" value="phoU_full"/>
    <property type="match status" value="1"/>
</dbReference>
<proteinExistence type="inferred from homology"/>
<sequence>DLVGAHRVIDNDLVINRKRFDIEADCMVAIATQQPMASDLRILAAMLHIITELERIGDYAKGVARISLMIGEEPLLKPLIDIPRMALQAGSMLHQSLQAFVKRDVDLARAIPGQDDEIDALYNQVYRELMTYVMSDPRHIEQVNYLLWVAHNLERSADRVTNICERVVFAVTGEMVELNSDTAGLESIN</sequence>
<dbReference type="InterPro" id="IPR038078">
    <property type="entry name" value="PhoU-like_sf"/>
</dbReference>
<dbReference type="PANTHER" id="PTHR42930">
    <property type="entry name" value="PHOSPHATE-SPECIFIC TRANSPORT SYSTEM ACCESSORY PROTEIN PHOU"/>
    <property type="match status" value="1"/>
</dbReference>
<dbReference type="EMBL" id="BARS01010250">
    <property type="protein sequence ID" value="GAF91451.1"/>
    <property type="molecule type" value="Genomic_DNA"/>
</dbReference>
<keyword evidence="6" id="KW-0592">Phosphate transport</keyword>
<dbReference type="Pfam" id="PF01895">
    <property type="entry name" value="PhoU"/>
    <property type="match status" value="2"/>
</dbReference>
<evidence type="ECO:0000256" key="1">
    <source>
        <dbReference type="ARBA" id="ARBA00004496"/>
    </source>
</evidence>